<evidence type="ECO:0000313" key="3">
    <source>
        <dbReference type="EMBL" id="WQC00509.1"/>
    </source>
</evidence>
<reference evidence="3 4" key="1">
    <citation type="submission" date="2023-11" db="EMBL/GenBank/DDBJ databases">
        <authorList>
            <person name="Panchal A.K."/>
            <person name="Meaney J.S."/>
            <person name="Karas B.J."/>
            <person name="diCenzo G.C."/>
        </authorList>
    </citation>
    <scope>NUCLEOTIDE SEQUENCE [LARGE SCALE GENOMIC DNA]</scope>
    <source>
        <strain evidence="3 4">NZP2235</strain>
    </source>
</reference>
<protein>
    <submittedName>
        <fullName evidence="3">Uncharacterized protein</fullName>
    </submittedName>
</protein>
<keyword evidence="2" id="KW-0812">Transmembrane</keyword>
<feature type="region of interest" description="Disordered" evidence="1">
    <location>
        <begin position="1"/>
        <end position="49"/>
    </location>
</feature>
<dbReference type="Proteomes" id="UP001322481">
    <property type="component" value="Chromosome"/>
</dbReference>
<keyword evidence="2" id="KW-1133">Transmembrane helix</keyword>
<keyword evidence="4" id="KW-1185">Reference proteome</keyword>
<name>A0ABZ0VTJ2_9HYPH</name>
<evidence type="ECO:0000256" key="2">
    <source>
        <dbReference type="SAM" id="Phobius"/>
    </source>
</evidence>
<dbReference type="EMBL" id="CP139858">
    <property type="protein sequence ID" value="WQC00509.1"/>
    <property type="molecule type" value="Genomic_DNA"/>
</dbReference>
<evidence type="ECO:0000256" key="1">
    <source>
        <dbReference type="SAM" id="MobiDB-lite"/>
    </source>
</evidence>
<organism evidence="3 4">
    <name type="scientific">Mesorhizobium huakuii</name>
    <dbReference type="NCBI Taxonomy" id="28104"/>
    <lineage>
        <taxon>Bacteria</taxon>
        <taxon>Pseudomonadati</taxon>
        <taxon>Pseudomonadota</taxon>
        <taxon>Alphaproteobacteria</taxon>
        <taxon>Hyphomicrobiales</taxon>
        <taxon>Phyllobacteriaceae</taxon>
        <taxon>Mesorhizobium</taxon>
    </lineage>
</organism>
<keyword evidence="2" id="KW-0472">Membrane</keyword>
<sequence>MADALMSDIPGDDPKPTMDAQRDAPVANAPSNPSSAATPSAPSSSSSATAAPKAASRFSAAVATLNDYKELLTMILFVVGGVIWLYAAFATKAYVASIECLLGETIKRYNNDTISKRLSDELVDANIEMRRLEEIHPVDARAIEDIEKQKQKIDDLKSHKSLADQTAKSAENLQECKK</sequence>
<gene>
    <name evidence="3" type="ORF">U0R22_004716</name>
</gene>
<evidence type="ECO:0000313" key="4">
    <source>
        <dbReference type="Proteomes" id="UP001322481"/>
    </source>
</evidence>
<feature type="transmembrane region" description="Helical" evidence="2">
    <location>
        <begin position="71"/>
        <end position="89"/>
    </location>
</feature>
<dbReference type="RefSeq" id="WP_322415303.1">
    <property type="nucleotide sequence ID" value="NZ_CP139858.1"/>
</dbReference>
<accession>A0ABZ0VTJ2</accession>
<feature type="compositionally biased region" description="Low complexity" evidence="1">
    <location>
        <begin position="24"/>
        <end position="49"/>
    </location>
</feature>
<feature type="compositionally biased region" description="Basic and acidic residues" evidence="1">
    <location>
        <begin position="12"/>
        <end position="22"/>
    </location>
</feature>
<proteinExistence type="predicted"/>